<name>D8KCG2_NITWC</name>
<evidence type="ECO:0000313" key="1">
    <source>
        <dbReference type="EMBL" id="ADJ29903.1"/>
    </source>
</evidence>
<dbReference type="EMBL" id="CP002088">
    <property type="protein sequence ID" value="ADJ29903.1"/>
    <property type="molecule type" value="Genomic_DNA"/>
</dbReference>
<dbReference type="RefSeq" id="WP_013221950.1">
    <property type="nucleotide sequence ID" value="NC_014317.1"/>
</dbReference>
<sequence>MKTFWTDKEIENFLTRETRTVQLPEGRRRTVNCFHLTWRQLDGLLHYNIFSEEWYADHAEKIAQESRRFDFAQCFAWVIAYSFSDMKLLAYGGGIPSARAPLI</sequence>
<dbReference type="KEGG" id="nwa:Nwat_3190"/>
<organism evidence="1 2">
    <name type="scientific">Nitrosococcus watsoni (strain C-113)</name>
    <dbReference type="NCBI Taxonomy" id="105559"/>
    <lineage>
        <taxon>Bacteria</taxon>
        <taxon>Pseudomonadati</taxon>
        <taxon>Pseudomonadota</taxon>
        <taxon>Gammaproteobacteria</taxon>
        <taxon>Chromatiales</taxon>
        <taxon>Chromatiaceae</taxon>
        <taxon>Nitrosococcus</taxon>
    </lineage>
</organism>
<dbReference type="AlphaFoldDB" id="D8KCG2"/>
<keyword evidence="2" id="KW-1185">Reference proteome</keyword>
<evidence type="ECO:0000313" key="2">
    <source>
        <dbReference type="Proteomes" id="UP000000393"/>
    </source>
</evidence>
<proteinExistence type="predicted"/>
<reference evidence="2" key="1">
    <citation type="submission" date="2010-06" db="EMBL/GenBank/DDBJ databases">
        <title>Complete sequence of plasmid2 of Nitrosococcus watsoni C-113.</title>
        <authorList>
            <person name="Lucas S."/>
            <person name="Copeland A."/>
            <person name="Lapidus A."/>
            <person name="Cheng J.-F."/>
            <person name="Bruce D."/>
            <person name="Goodwin L."/>
            <person name="Pitluck S."/>
            <person name="Malfatti S.A."/>
            <person name="Chain P.S.G."/>
            <person name="Land M."/>
            <person name="Hauser L."/>
            <person name="Kyrpides N."/>
            <person name="Ivanova N."/>
            <person name="Cambell M.A."/>
            <person name="Heidelberg J.F."/>
            <person name="Klotz M.G."/>
            <person name="Woyke T."/>
        </authorList>
    </citation>
    <scope>NUCLEOTIDE SEQUENCE [LARGE SCALE GENOMIC DNA]</scope>
    <source>
        <strain evidence="2">C-113</strain>
        <plasmid evidence="2">pNWAT02</plasmid>
    </source>
</reference>
<dbReference type="HOGENOM" id="CLU_2260804_0_0_6"/>
<keyword evidence="1" id="KW-0614">Plasmid</keyword>
<dbReference type="Proteomes" id="UP000000393">
    <property type="component" value="Plasmid pNWAT02"/>
</dbReference>
<protein>
    <submittedName>
        <fullName evidence="1">Uncharacterized protein</fullName>
    </submittedName>
</protein>
<geneLocation type="plasmid" evidence="1 2">
    <name>pNWAT02</name>
</geneLocation>
<accession>D8KCG2</accession>
<gene>
    <name evidence="1" type="ordered locus">Nwat_3190</name>
</gene>